<reference evidence="11" key="1">
    <citation type="submission" date="2020-10" db="EMBL/GenBank/DDBJ databases">
        <authorList>
            <person name="Gilroy R."/>
        </authorList>
    </citation>
    <scope>NUCLEOTIDE SEQUENCE</scope>
    <source>
        <strain evidence="11">ChiBcec16-1751</strain>
    </source>
</reference>
<dbReference type="InterPro" id="IPR003811">
    <property type="entry name" value="G3P_acylTferase_PlsY"/>
</dbReference>
<dbReference type="PANTHER" id="PTHR30309">
    <property type="entry name" value="INNER MEMBRANE PROTEIN YGIH"/>
    <property type="match status" value="1"/>
</dbReference>
<evidence type="ECO:0000313" key="11">
    <source>
        <dbReference type="EMBL" id="HIS64329.1"/>
    </source>
</evidence>
<sequence length="210" mass="22989">MSLFWLFFAITAVAGYLLGNLNGAILISRLVMKEDVRTKGSGNAGLTNFHRTYGGLSTFLVLGIDVVKAVAASLLGTWLLGRFGYADLGRMLGGFCAVLGHMFPIAFQFRGGKGILSAATLAAMMDWRLFLALLVLFVIVVYFTKYVSLGSCLGAVLFVPAFFILYPGQWAIIAQAVVLAALVLYKHRSNIRRLLKGEENKLSFHRKQKS</sequence>
<protein>
    <recommendedName>
        <fullName evidence="10">Glycerol-3-phosphate acyltransferase</fullName>
    </recommendedName>
    <alternativeName>
        <fullName evidence="10">Acyl-PO4 G3P acyltransferase</fullName>
    </alternativeName>
    <alternativeName>
        <fullName evidence="10">Acyl-phosphate--glycerol-3-phosphate acyltransferase</fullName>
    </alternativeName>
    <alternativeName>
        <fullName evidence="10">G3P acyltransferase</fullName>
        <shortName evidence="10">GPAT</shortName>
        <ecNumber evidence="10">2.3.1.275</ecNumber>
    </alternativeName>
    <alternativeName>
        <fullName evidence="10">Lysophosphatidic acid synthase</fullName>
        <shortName evidence="10">LPA synthase</shortName>
    </alternativeName>
</protein>
<evidence type="ECO:0000256" key="6">
    <source>
        <dbReference type="ARBA" id="ARBA00023098"/>
    </source>
</evidence>
<keyword evidence="1 10" id="KW-1003">Cell membrane</keyword>
<evidence type="ECO:0000256" key="7">
    <source>
        <dbReference type="ARBA" id="ARBA00023136"/>
    </source>
</evidence>
<comment type="caution">
    <text evidence="11">The sequence shown here is derived from an EMBL/GenBank/DDBJ whole genome shotgun (WGS) entry which is preliminary data.</text>
</comment>
<evidence type="ECO:0000256" key="5">
    <source>
        <dbReference type="ARBA" id="ARBA00022989"/>
    </source>
</evidence>
<comment type="subunit">
    <text evidence="10">Probably interacts with PlsX.</text>
</comment>
<accession>A0A9D1JTM3</accession>
<keyword evidence="7 10" id="KW-0472">Membrane</keyword>
<comment type="similarity">
    <text evidence="10">Belongs to the PlsY family.</text>
</comment>
<dbReference type="GO" id="GO:0005886">
    <property type="term" value="C:plasma membrane"/>
    <property type="evidence" value="ECO:0007669"/>
    <property type="project" value="UniProtKB-SubCell"/>
</dbReference>
<evidence type="ECO:0000313" key="12">
    <source>
        <dbReference type="Proteomes" id="UP000886741"/>
    </source>
</evidence>
<dbReference type="EMBL" id="DVJJ01000051">
    <property type="protein sequence ID" value="HIS64329.1"/>
    <property type="molecule type" value="Genomic_DNA"/>
</dbReference>
<evidence type="ECO:0000256" key="8">
    <source>
        <dbReference type="ARBA" id="ARBA00023209"/>
    </source>
</evidence>
<evidence type="ECO:0000256" key="3">
    <source>
        <dbReference type="ARBA" id="ARBA00022679"/>
    </source>
</evidence>
<reference evidence="11" key="2">
    <citation type="journal article" date="2021" name="PeerJ">
        <title>Extensive microbial diversity within the chicken gut microbiome revealed by metagenomics and culture.</title>
        <authorList>
            <person name="Gilroy R."/>
            <person name="Ravi A."/>
            <person name="Getino M."/>
            <person name="Pursley I."/>
            <person name="Horton D.L."/>
            <person name="Alikhan N.F."/>
            <person name="Baker D."/>
            <person name="Gharbi K."/>
            <person name="Hall N."/>
            <person name="Watson M."/>
            <person name="Adriaenssens E.M."/>
            <person name="Foster-Nyarko E."/>
            <person name="Jarju S."/>
            <person name="Secka A."/>
            <person name="Antonio M."/>
            <person name="Oren A."/>
            <person name="Chaudhuri R.R."/>
            <person name="La Ragione R."/>
            <person name="Hildebrand F."/>
            <person name="Pallen M.J."/>
        </authorList>
    </citation>
    <scope>NUCLEOTIDE SEQUENCE</scope>
    <source>
        <strain evidence="11">ChiBcec16-1751</strain>
    </source>
</reference>
<keyword evidence="6 10" id="KW-0443">Lipid metabolism</keyword>
<dbReference type="AlphaFoldDB" id="A0A9D1JTM3"/>
<proteinExistence type="inferred from homology"/>
<keyword evidence="3 10" id="KW-0808">Transferase</keyword>
<keyword evidence="11" id="KW-0012">Acyltransferase</keyword>
<dbReference type="NCBIfam" id="TIGR00023">
    <property type="entry name" value="glycerol-3-phosphate 1-O-acyltransferase PlsY"/>
    <property type="match status" value="1"/>
</dbReference>
<dbReference type="HAMAP" id="MF_01043">
    <property type="entry name" value="PlsY"/>
    <property type="match status" value="1"/>
</dbReference>
<evidence type="ECO:0000256" key="1">
    <source>
        <dbReference type="ARBA" id="ARBA00022475"/>
    </source>
</evidence>
<comment type="pathway">
    <text evidence="10">Lipid metabolism; phospholipid metabolism.</text>
</comment>
<keyword evidence="2 10" id="KW-0444">Lipid biosynthesis</keyword>
<feature type="transmembrane region" description="Helical" evidence="10">
    <location>
        <begin position="91"/>
        <end position="109"/>
    </location>
</feature>
<dbReference type="GO" id="GO:0008654">
    <property type="term" value="P:phospholipid biosynthetic process"/>
    <property type="evidence" value="ECO:0007669"/>
    <property type="project" value="UniProtKB-UniRule"/>
</dbReference>
<keyword evidence="4 10" id="KW-0812">Transmembrane</keyword>
<dbReference type="GO" id="GO:0043772">
    <property type="term" value="F:acyl-phosphate glycerol-3-phosphate acyltransferase activity"/>
    <property type="evidence" value="ECO:0007669"/>
    <property type="project" value="UniProtKB-UniRule"/>
</dbReference>
<dbReference type="EC" id="2.3.1.275" evidence="10"/>
<feature type="transmembrane region" description="Helical" evidence="10">
    <location>
        <begin position="164"/>
        <end position="185"/>
    </location>
</feature>
<comment type="function">
    <text evidence="10">Catalyzes the transfer of an acyl group from acyl-phosphate (acyl-PO(4)) to glycerol-3-phosphate (G3P) to form lysophosphatidic acid (LPA). This enzyme utilizes acyl-phosphate as fatty acyl donor, but not acyl-CoA or acyl-ACP.</text>
</comment>
<keyword evidence="8 10" id="KW-0594">Phospholipid biosynthesis</keyword>
<evidence type="ECO:0000256" key="4">
    <source>
        <dbReference type="ARBA" id="ARBA00022692"/>
    </source>
</evidence>
<feature type="transmembrane region" description="Helical" evidence="10">
    <location>
        <begin position="6"/>
        <end position="32"/>
    </location>
</feature>
<dbReference type="Proteomes" id="UP000886741">
    <property type="component" value="Unassembled WGS sequence"/>
</dbReference>
<feature type="transmembrane region" description="Helical" evidence="10">
    <location>
        <begin position="53"/>
        <end position="79"/>
    </location>
</feature>
<evidence type="ECO:0000256" key="2">
    <source>
        <dbReference type="ARBA" id="ARBA00022516"/>
    </source>
</evidence>
<keyword evidence="5 10" id="KW-1133">Transmembrane helix</keyword>
<comment type="subcellular location">
    <subcellularLocation>
        <location evidence="10">Cell membrane</location>
        <topology evidence="10">Multi-pass membrane protein</topology>
    </subcellularLocation>
</comment>
<keyword evidence="9 10" id="KW-1208">Phospholipid metabolism</keyword>
<gene>
    <name evidence="10 11" type="primary">plsY</name>
    <name evidence="11" type="ORF">IAA83_03025</name>
</gene>
<organism evidence="11 12">
    <name type="scientific">Candidatus Avoscillospira avistercoris</name>
    <dbReference type="NCBI Taxonomy" id="2840707"/>
    <lineage>
        <taxon>Bacteria</taxon>
        <taxon>Bacillati</taxon>
        <taxon>Bacillota</taxon>
        <taxon>Clostridia</taxon>
        <taxon>Eubacteriales</taxon>
        <taxon>Oscillospiraceae</taxon>
        <taxon>Oscillospiraceae incertae sedis</taxon>
        <taxon>Candidatus Avoscillospira</taxon>
    </lineage>
</organism>
<evidence type="ECO:0000256" key="9">
    <source>
        <dbReference type="ARBA" id="ARBA00023264"/>
    </source>
</evidence>
<name>A0A9D1JTM3_9FIRM</name>
<feature type="transmembrane region" description="Helical" evidence="10">
    <location>
        <begin position="129"/>
        <end position="158"/>
    </location>
</feature>
<dbReference type="SMART" id="SM01207">
    <property type="entry name" value="G3P_acyltransf"/>
    <property type="match status" value="1"/>
</dbReference>
<dbReference type="Pfam" id="PF02660">
    <property type="entry name" value="G3P_acyltransf"/>
    <property type="match status" value="1"/>
</dbReference>
<evidence type="ECO:0000256" key="10">
    <source>
        <dbReference type="HAMAP-Rule" id="MF_01043"/>
    </source>
</evidence>
<dbReference type="PANTHER" id="PTHR30309:SF0">
    <property type="entry name" value="GLYCEROL-3-PHOSPHATE ACYLTRANSFERASE-RELATED"/>
    <property type="match status" value="1"/>
</dbReference>
<comment type="catalytic activity">
    <reaction evidence="10">
        <text>an acyl phosphate + sn-glycerol 3-phosphate = a 1-acyl-sn-glycero-3-phosphate + phosphate</text>
        <dbReference type="Rhea" id="RHEA:34075"/>
        <dbReference type="ChEBI" id="CHEBI:43474"/>
        <dbReference type="ChEBI" id="CHEBI:57597"/>
        <dbReference type="ChEBI" id="CHEBI:57970"/>
        <dbReference type="ChEBI" id="CHEBI:59918"/>
        <dbReference type="EC" id="2.3.1.275"/>
    </reaction>
</comment>